<protein>
    <recommendedName>
        <fullName evidence="1">Sister chromatid cohesion protein</fullName>
    </recommendedName>
</protein>
<dbReference type="GO" id="GO:0090694">
    <property type="term" value="C:Scc2-Scc4 cohesin loading complex"/>
    <property type="evidence" value="ECO:0007669"/>
    <property type="project" value="TreeGrafter"/>
</dbReference>
<keyword evidence="1" id="KW-0677">Repeat</keyword>
<comment type="subcellular location">
    <subcellularLocation>
        <location evidence="1">Nucleus</location>
    </subcellularLocation>
</comment>
<dbReference type="Proteomes" id="UP001194468">
    <property type="component" value="Unassembled WGS sequence"/>
</dbReference>
<dbReference type="GO" id="GO:0061775">
    <property type="term" value="F:cohesin loader activity"/>
    <property type="evidence" value="ECO:0007669"/>
    <property type="project" value="InterPro"/>
</dbReference>
<dbReference type="GO" id="GO:0140588">
    <property type="term" value="P:chromatin looping"/>
    <property type="evidence" value="ECO:0007669"/>
    <property type="project" value="InterPro"/>
</dbReference>
<reference evidence="3" key="2">
    <citation type="journal article" date="2020" name="Nat. Commun.">
        <title>Large-scale genome sequencing of mycorrhizal fungi provides insights into the early evolution of symbiotic traits.</title>
        <authorList>
            <person name="Miyauchi S."/>
            <person name="Kiss E."/>
            <person name="Kuo A."/>
            <person name="Drula E."/>
            <person name="Kohler A."/>
            <person name="Sanchez-Garcia M."/>
            <person name="Morin E."/>
            <person name="Andreopoulos B."/>
            <person name="Barry K.W."/>
            <person name="Bonito G."/>
            <person name="Buee M."/>
            <person name="Carver A."/>
            <person name="Chen C."/>
            <person name="Cichocki N."/>
            <person name="Clum A."/>
            <person name="Culley D."/>
            <person name="Crous P.W."/>
            <person name="Fauchery L."/>
            <person name="Girlanda M."/>
            <person name="Hayes R.D."/>
            <person name="Keri Z."/>
            <person name="LaButti K."/>
            <person name="Lipzen A."/>
            <person name="Lombard V."/>
            <person name="Magnuson J."/>
            <person name="Maillard F."/>
            <person name="Murat C."/>
            <person name="Nolan M."/>
            <person name="Ohm R.A."/>
            <person name="Pangilinan J."/>
            <person name="Pereira M.F."/>
            <person name="Perotto S."/>
            <person name="Peter M."/>
            <person name="Pfister S."/>
            <person name="Riley R."/>
            <person name="Sitrit Y."/>
            <person name="Stielow J.B."/>
            <person name="Szollosi G."/>
            <person name="Zifcakova L."/>
            <person name="Stursova M."/>
            <person name="Spatafora J.W."/>
            <person name="Tedersoo L."/>
            <person name="Vaario L.M."/>
            <person name="Yamada A."/>
            <person name="Yan M."/>
            <person name="Wang P."/>
            <person name="Xu J."/>
            <person name="Bruns T."/>
            <person name="Baldrian P."/>
            <person name="Vilgalys R."/>
            <person name="Dunand C."/>
            <person name="Henrissat B."/>
            <person name="Grigoriev I.V."/>
            <person name="Hibbett D."/>
            <person name="Nagy L.G."/>
            <person name="Martin F.M."/>
        </authorList>
    </citation>
    <scope>NUCLEOTIDE SEQUENCE</scope>
    <source>
        <strain evidence="3">BED1</strain>
    </source>
</reference>
<evidence type="ECO:0000313" key="3">
    <source>
        <dbReference type="EMBL" id="KAF8431185.1"/>
    </source>
</evidence>
<reference evidence="3" key="1">
    <citation type="submission" date="2019-10" db="EMBL/GenBank/DDBJ databases">
        <authorList>
            <consortium name="DOE Joint Genome Institute"/>
            <person name="Kuo A."/>
            <person name="Miyauchi S."/>
            <person name="Kiss E."/>
            <person name="Drula E."/>
            <person name="Kohler A."/>
            <person name="Sanchez-Garcia M."/>
            <person name="Andreopoulos B."/>
            <person name="Barry K.W."/>
            <person name="Bonito G."/>
            <person name="Buee M."/>
            <person name="Carver A."/>
            <person name="Chen C."/>
            <person name="Cichocki N."/>
            <person name="Clum A."/>
            <person name="Culley D."/>
            <person name="Crous P.W."/>
            <person name="Fauchery L."/>
            <person name="Girlanda M."/>
            <person name="Hayes R."/>
            <person name="Keri Z."/>
            <person name="LaButti K."/>
            <person name="Lipzen A."/>
            <person name="Lombard V."/>
            <person name="Magnuson J."/>
            <person name="Maillard F."/>
            <person name="Morin E."/>
            <person name="Murat C."/>
            <person name="Nolan M."/>
            <person name="Ohm R."/>
            <person name="Pangilinan J."/>
            <person name="Pereira M."/>
            <person name="Perotto S."/>
            <person name="Peter M."/>
            <person name="Riley R."/>
            <person name="Sitrit Y."/>
            <person name="Stielow B."/>
            <person name="Szollosi G."/>
            <person name="Zifcakova L."/>
            <person name="Stursova M."/>
            <person name="Spatafora J.W."/>
            <person name="Tedersoo L."/>
            <person name="Vaario L.-M."/>
            <person name="Yamada A."/>
            <person name="Yan M."/>
            <person name="Wang P."/>
            <person name="Xu J."/>
            <person name="Bruns T."/>
            <person name="Baldrian P."/>
            <person name="Vilgalys R."/>
            <person name="Henrissat B."/>
            <person name="Grigoriev I.V."/>
            <person name="Hibbett D."/>
            <person name="Nagy L.G."/>
            <person name="Martin F.M."/>
        </authorList>
    </citation>
    <scope>NUCLEOTIDE SEQUENCE</scope>
    <source>
        <strain evidence="3">BED1</strain>
    </source>
</reference>
<dbReference type="InterPro" id="IPR033031">
    <property type="entry name" value="Scc2/Nipped-B"/>
</dbReference>
<keyword evidence="4" id="KW-1185">Reference proteome</keyword>
<dbReference type="InterPro" id="IPR024986">
    <property type="entry name" value="Nipped-B_C"/>
</dbReference>
<keyword evidence="1" id="KW-0131">Cell cycle</keyword>
<sequence length="84" mass="9934">MQPEPTALLQRWYSLVREKRAPRQDFSKAFVKAFDIPTVLKSSQDDVDFSRYMAENFATLDYKIQEEAFTVIKHWSTVYPDHGF</sequence>
<evidence type="ECO:0000259" key="2">
    <source>
        <dbReference type="Pfam" id="PF12830"/>
    </source>
</evidence>
<dbReference type="Pfam" id="PF12830">
    <property type="entry name" value="Nipped-B_C"/>
    <property type="match status" value="1"/>
</dbReference>
<organism evidence="3 4">
    <name type="scientific">Boletus edulis BED1</name>
    <dbReference type="NCBI Taxonomy" id="1328754"/>
    <lineage>
        <taxon>Eukaryota</taxon>
        <taxon>Fungi</taxon>
        <taxon>Dikarya</taxon>
        <taxon>Basidiomycota</taxon>
        <taxon>Agaricomycotina</taxon>
        <taxon>Agaricomycetes</taxon>
        <taxon>Agaricomycetidae</taxon>
        <taxon>Boletales</taxon>
        <taxon>Boletineae</taxon>
        <taxon>Boletaceae</taxon>
        <taxon>Boletoideae</taxon>
        <taxon>Boletus</taxon>
    </lineage>
</organism>
<dbReference type="PANTHER" id="PTHR21704">
    <property type="entry name" value="NIPPED-B-LIKE PROTEIN DELANGIN SCC2-RELATED"/>
    <property type="match status" value="1"/>
</dbReference>
<dbReference type="PANTHER" id="PTHR21704:SF18">
    <property type="entry name" value="NIPPED-B-LIKE PROTEIN"/>
    <property type="match status" value="1"/>
</dbReference>
<dbReference type="GO" id="GO:0034087">
    <property type="term" value="P:establishment of mitotic sister chromatid cohesion"/>
    <property type="evidence" value="ECO:0007669"/>
    <property type="project" value="TreeGrafter"/>
</dbReference>
<comment type="caution">
    <text evidence="3">The sequence shown here is derived from an EMBL/GenBank/DDBJ whole genome shotgun (WGS) entry which is preliminary data.</text>
</comment>
<dbReference type="GO" id="GO:1990414">
    <property type="term" value="P:replication-born double-strand break repair via sister chromatid exchange"/>
    <property type="evidence" value="ECO:0007669"/>
    <property type="project" value="TreeGrafter"/>
</dbReference>
<evidence type="ECO:0000256" key="1">
    <source>
        <dbReference type="RuleBase" id="RU364107"/>
    </source>
</evidence>
<dbReference type="GO" id="GO:0010468">
    <property type="term" value="P:regulation of gene expression"/>
    <property type="evidence" value="ECO:0007669"/>
    <property type="project" value="InterPro"/>
</dbReference>
<gene>
    <name evidence="3" type="ORF">L210DRAFT_1044604</name>
</gene>
<dbReference type="GO" id="GO:0003682">
    <property type="term" value="F:chromatin binding"/>
    <property type="evidence" value="ECO:0007669"/>
    <property type="project" value="TreeGrafter"/>
</dbReference>
<keyword evidence="1" id="KW-0539">Nucleus</keyword>
<comment type="similarity">
    <text evidence="1">Belongs to the SCC2/Nipped-B family.</text>
</comment>
<name>A0AAD4BHK8_BOLED</name>
<feature type="domain" description="Sister chromatid cohesion C-terminal" evidence="2">
    <location>
        <begin position="4"/>
        <end position="77"/>
    </location>
</feature>
<proteinExistence type="inferred from homology"/>
<evidence type="ECO:0000313" key="4">
    <source>
        <dbReference type="Proteomes" id="UP001194468"/>
    </source>
</evidence>
<dbReference type="AlphaFoldDB" id="A0AAD4BHK8"/>
<accession>A0AAD4BHK8</accession>
<dbReference type="GO" id="GO:0071169">
    <property type="term" value="P:establishment of protein localization to chromatin"/>
    <property type="evidence" value="ECO:0007669"/>
    <property type="project" value="TreeGrafter"/>
</dbReference>
<dbReference type="EMBL" id="WHUW01000052">
    <property type="protein sequence ID" value="KAF8431185.1"/>
    <property type="molecule type" value="Genomic_DNA"/>
</dbReference>